<feature type="compositionally biased region" description="Acidic residues" evidence="1">
    <location>
        <begin position="762"/>
        <end position="772"/>
    </location>
</feature>
<feature type="compositionally biased region" description="Low complexity" evidence="1">
    <location>
        <begin position="53"/>
        <end position="70"/>
    </location>
</feature>
<evidence type="ECO:0000256" key="3">
    <source>
        <dbReference type="SAM" id="SignalP"/>
    </source>
</evidence>
<protein>
    <submittedName>
        <fullName evidence="4">Uncharacterized protein</fullName>
    </submittedName>
</protein>
<evidence type="ECO:0000313" key="4">
    <source>
        <dbReference type="EMBL" id="CAB9512585.1"/>
    </source>
</evidence>
<feature type="signal peptide" evidence="3">
    <location>
        <begin position="1"/>
        <end position="24"/>
    </location>
</feature>
<evidence type="ECO:0000256" key="2">
    <source>
        <dbReference type="SAM" id="Phobius"/>
    </source>
</evidence>
<keyword evidence="2" id="KW-0812">Transmembrane</keyword>
<feature type="compositionally biased region" description="Pro residues" evidence="1">
    <location>
        <begin position="368"/>
        <end position="380"/>
    </location>
</feature>
<keyword evidence="2" id="KW-1133">Transmembrane helix</keyword>
<keyword evidence="2" id="KW-0472">Membrane</keyword>
<proteinExistence type="predicted"/>
<feature type="chain" id="PRO_5040234059" evidence="3">
    <location>
        <begin position="25"/>
        <end position="781"/>
    </location>
</feature>
<feature type="transmembrane region" description="Helical" evidence="2">
    <location>
        <begin position="587"/>
        <end position="611"/>
    </location>
</feature>
<evidence type="ECO:0000256" key="1">
    <source>
        <dbReference type="SAM" id="MobiDB-lite"/>
    </source>
</evidence>
<feature type="region of interest" description="Disordered" evidence="1">
    <location>
        <begin position="44"/>
        <end position="70"/>
    </location>
</feature>
<name>A0A9N8E5R9_9STRA</name>
<evidence type="ECO:0000313" key="5">
    <source>
        <dbReference type="Proteomes" id="UP001153069"/>
    </source>
</evidence>
<feature type="region of interest" description="Disordered" evidence="1">
    <location>
        <begin position="677"/>
        <end position="781"/>
    </location>
</feature>
<keyword evidence="5" id="KW-1185">Reference proteome</keyword>
<feature type="compositionally biased region" description="Low complexity" evidence="1">
    <location>
        <begin position="161"/>
        <end position="172"/>
    </location>
</feature>
<dbReference type="AlphaFoldDB" id="A0A9N8E5R9"/>
<accession>A0A9N8E5R9</accession>
<gene>
    <name evidence="4" type="ORF">SEMRO_544_G163650.1</name>
</gene>
<feature type="compositionally biased region" description="Acidic residues" evidence="1">
    <location>
        <begin position="694"/>
        <end position="740"/>
    </location>
</feature>
<feature type="region of interest" description="Disordered" evidence="1">
    <location>
        <begin position="141"/>
        <end position="199"/>
    </location>
</feature>
<feature type="compositionally biased region" description="Low complexity" evidence="1">
    <location>
        <begin position="381"/>
        <end position="409"/>
    </location>
</feature>
<organism evidence="4 5">
    <name type="scientific">Seminavis robusta</name>
    <dbReference type="NCBI Taxonomy" id="568900"/>
    <lineage>
        <taxon>Eukaryota</taxon>
        <taxon>Sar</taxon>
        <taxon>Stramenopiles</taxon>
        <taxon>Ochrophyta</taxon>
        <taxon>Bacillariophyta</taxon>
        <taxon>Bacillariophyceae</taxon>
        <taxon>Bacillariophycidae</taxon>
        <taxon>Naviculales</taxon>
        <taxon>Naviculaceae</taxon>
        <taxon>Seminavis</taxon>
    </lineage>
</organism>
<feature type="compositionally biased region" description="Pro residues" evidence="1">
    <location>
        <begin position="410"/>
        <end position="423"/>
    </location>
</feature>
<comment type="caution">
    <text evidence="4">The sequence shown here is derived from an EMBL/GenBank/DDBJ whole genome shotgun (WGS) entry which is preliminary data.</text>
</comment>
<dbReference type="Proteomes" id="UP001153069">
    <property type="component" value="Unassembled WGS sequence"/>
</dbReference>
<sequence>MRQPSFLWQRVLLLCLLLAVPTYGQHSGVLDGLFQDWLQGRQNNNSDAGGNGTTVVPNGGNSSGTPGATAAANGTLPAAVGTTNGTVPVDVGAQSNETVPVAVSNDTVPVAISNDTVPVAVSNDTVPVAVSNDTVPVAVSNDTVPTDPPGTVPPASGANATATRPPGDDTTTTPPPSDTVPPTNGGNIGVTQPPAVATSVPSVDTTDMVYFTIDFGFPEGVARMPNASEVQDLICQTNLFIQGRVQNATQNTIVTEAFYVDWAFNNNPDTTAVNGSGAMPVSVSFASKNTIESTGGPAPGRAVSDAMQVGTAEIVDYLQNYVWNVQLPDSLFQNADSANFNDELGQPVPPGQLSTTTCPFDPSAETPVPVPSTTPFPSPFDPNSNVTRPPTAANVTAPAPAPNVTVARPPTFPPSPAEAPVPPGATRQEVYTKFVVSNLQGITQNSIINSSGLSAAWPVFVERVVTRTAAENGDTYTPGRRQLLKHNRRRLSVELEPGSAYIQDLTLNSSGCGEDTHPDSTCHDAIGAYNLLLRENERPGLAKNLYGIATVDAIEAGELQTVMKEETPDTPLYIGTLADPSSGMAPWLIVLIVLLCLLFLCCCLALIAWYLMQDRDRSGGKELEPYDEEGFAYDFLIPPHHKVQTEADDDIDESAATKNVDDDELFEDEDGVAVAQMVKDDDDENEVAPATIMEESDDDEAKEGDEDDSSEDDDEEQVNVSAEVEDEDEADDSGDSDAGDPELVPVSNDLEESESFNHDPEAENETEDEWDDEGGKKKEKK</sequence>
<reference evidence="4" key="1">
    <citation type="submission" date="2020-06" db="EMBL/GenBank/DDBJ databases">
        <authorList>
            <consortium name="Plant Systems Biology data submission"/>
        </authorList>
    </citation>
    <scope>NUCLEOTIDE SEQUENCE</scope>
    <source>
        <strain evidence="4">D6</strain>
    </source>
</reference>
<dbReference type="EMBL" id="CAICTM010000543">
    <property type="protein sequence ID" value="CAB9512585.1"/>
    <property type="molecule type" value="Genomic_DNA"/>
</dbReference>
<feature type="region of interest" description="Disordered" evidence="1">
    <location>
        <begin position="361"/>
        <end position="423"/>
    </location>
</feature>
<keyword evidence="3" id="KW-0732">Signal</keyword>